<organism evidence="3 4">
    <name type="scientific">Seminavis robusta</name>
    <dbReference type="NCBI Taxonomy" id="568900"/>
    <lineage>
        <taxon>Eukaryota</taxon>
        <taxon>Sar</taxon>
        <taxon>Stramenopiles</taxon>
        <taxon>Ochrophyta</taxon>
        <taxon>Bacillariophyta</taxon>
        <taxon>Bacillariophyceae</taxon>
        <taxon>Bacillariophycidae</taxon>
        <taxon>Naviculales</taxon>
        <taxon>Naviculaceae</taxon>
        <taxon>Seminavis</taxon>
    </lineage>
</organism>
<comment type="caution">
    <text evidence="3">The sequence shown here is derived from an EMBL/GenBank/DDBJ whole genome shotgun (WGS) entry which is preliminary data.</text>
</comment>
<evidence type="ECO:0000256" key="1">
    <source>
        <dbReference type="SAM" id="SignalP"/>
    </source>
</evidence>
<keyword evidence="1" id="KW-0732">Signal</keyword>
<dbReference type="Proteomes" id="UP001153069">
    <property type="component" value="Unassembled WGS sequence"/>
</dbReference>
<proteinExistence type="predicted"/>
<dbReference type="EMBL" id="CAICTM010000110">
    <property type="protein sequence ID" value="CAB9501514.1"/>
    <property type="molecule type" value="Genomic_DNA"/>
</dbReference>
<dbReference type="InterPro" id="IPR018962">
    <property type="entry name" value="DUF1995"/>
</dbReference>
<protein>
    <recommendedName>
        <fullName evidence="2">DUF1995 domain-containing protein</fullName>
    </recommendedName>
</protein>
<reference evidence="3" key="1">
    <citation type="submission" date="2020-06" db="EMBL/GenBank/DDBJ databases">
        <authorList>
            <consortium name="Plant Systems Biology data submission"/>
        </authorList>
    </citation>
    <scope>NUCLEOTIDE SEQUENCE</scope>
    <source>
        <strain evidence="3">D6</strain>
    </source>
</reference>
<keyword evidence="4" id="KW-1185">Reference proteome</keyword>
<dbReference type="PANTHER" id="PTHR35509:SF1">
    <property type="entry name" value="DOMAIN PROTEIN, PUTATIVE (DUF1995)-RELATED"/>
    <property type="match status" value="1"/>
</dbReference>
<dbReference type="Pfam" id="PF09353">
    <property type="entry name" value="DUF1995"/>
    <property type="match status" value="1"/>
</dbReference>
<dbReference type="AlphaFoldDB" id="A0A9N8DKQ0"/>
<evidence type="ECO:0000313" key="4">
    <source>
        <dbReference type="Proteomes" id="UP001153069"/>
    </source>
</evidence>
<gene>
    <name evidence="3" type="ORF">SEMRO_111_G055120.1</name>
</gene>
<sequence length="368" mass="39976">MTAETFQKRTALLLVLVLVLVLVLQVSSAFVLPTQQHPSISTSSNTCLGMIGNLLGNDNKSQQQGANLPRDVKDAVSKCRAAVQEALQNKCSRMDVEMPVGAKFGVEKTTNKSKRTAAQDDGAPTQSMLDQSDRELARLFVEMFQPVGAENIAVIFNTANLAELAKKKWKNDYGADSRVLAIDNKKPKTKSGKKKKKSMGFAAKLAKEVEDDGSNKSSGGPFELPGNIEVALFVAPGPKELMQVEKVCTTVGMGTLVVLLNARLSMLQQDQFASEQAETLFTKEFEPVFCLAAAPQQEAPGCLLYRSYPGPWVLARKPKVGPPKPILTATQSDKPTPEQCQEAYESLELGDVEKGIENVLENVAGWFN</sequence>
<dbReference type="PANTHER" id="PTHR35509">
    <property type="entry name" value="DOMAIN PROTEIN, PUTATIVE (DUF1995)-RELATED"/>
    <property type="match status" value="1"/>
</dbReference>
<accession>A0A9N8DKQ0</accession>
<feature type="chain" id="PRO_5040470179" description="DUF1995 domain-containing protein" evidence="1">
    <location>
        <begin position="30"/>
        <end position="368"/>
    </location>
</feature>
<evidence type="ECO:0000259" key="2">
    <source>
        <dbReference type="Pfam" id="PF09353"/>
    </source>
</evidence>
<feature type="domain" description="DUF1995" evidence="2">
    <location>
        <begin position="69"/>
        <end position="341"/>
    </location>
</feature>
<dbReference type="InterPro" id="IPR053021">
    <property type="entry name" value="Chloroplast_ADK"/>
</dbReference>
<evidence type="ECO:0000313" key="3">
    <source>
        <dbReference type="EMBL" id="CAB9501514.1"/>
    </source>
</evidence>
<name>A0A9N8DKQ0_9STRA</name>
<feature type="signal peptide" evidence="1">
    <location>
        <begin position="1"/>
        <end position="29"/>
    </location>
</feature>
<dbReference type="OrthoDB" id="427467at2759"/>